<dbReference type="EMBL" id="CAAALY010125160">
    <property type="protein sequence ID" value="VEL31668.1"/>
    <property type="molecule type" value="Genomic_DNA"/>
</dbReference>
<sequence length="94" mass="10161">MYRLTTVRGVAFSRLLHFSLHIASSGPPDHASFSPRYSGPSACLAGQWPATEAYRPPFPSLVCSRFPMAVRPSATPFPSKSLGGVTFLKGFPSF</sequence>
<organism evidence="1 2">
    <name type="scientific">Protopolystoma xenopodis</name>
    <dbReference type="NCBI Taxonomy" id="117903"/>
    <lineage>
        <taxon>Eukaryota</taxon>
        <taxon>Metazoa</taxon>
        <taxon>Spiralia</taxon>
        <taxon>Lophotrochozoa</taxon>
        <taxon>Platyhelminthes</taxon>
        <taxon>Monogenea</taxon>
        <taxon>Polyopisthocotylea</taxon>
        <taxon>Polystomatidea</taxon>
        <taxon>Polystomatidae</taxon>
        <taxon>Protopolystoma</taxon>
    </lineage>
</organism>
<keyword evidence="2" id="KW-1185">Reference proteome</keyword>
<dbReference type="AlphaFoldDB" id="A0A3S5CRZ6"/>
<evidence type="ECO:0000313" key="1">
    <source>
        <dbReference type="EMBL" id="VEL31668.1"/>
    </source>
</evidence>
<evidence type="ECO:0000313" key="2">
    <source>
        <dbReference type="Proteomes" id="UP000784294"/>
    </source>
</evidence>
<proteinExistence type="predicted"/>
<name>A0A3S5CRZ6_9PLAT</name>
<dbReference type="Proteomes" id="UP000784294">
    <property type="component" value="Unassembled WGS sequence"/>
</dbReference>
<protein>
    <submittedName>
        <fullName evidence="1">Uncharacterized protein</fullName>
    </submittedName>
</protein>
<accession>A0A3S5CRZ6</accession>
<reference evidence="1" key="1">
    <citation type="submission" date="2018-11" db="EMBL/GenBank/DDBJ databases">
        <authorList>
            <consortium name="Pathogen Informatics"/>
        </authorList>
    </citation>
    <scope>NUCLEOTIDE SEQUENCE</scope>
</reference>
<gene>
    <name evidence="1" type="ORF">PXEA_LOCUS25108</name>
</gene>
<comment type="caution">
    <text evidence="1">The sequence shown here is derived from an EMBL/GenBank/DDBJ whole genome shotgun (WGS) entry which is preliminary data.</text>
</comment>